<accession>G1QSM5</accession>
<sequence length="163" mass="17643">MRECNGMILAHCSLRLLGSSNSPVSASRVAGITGACHHAQLISVFFVETGFHHIGQAGLELLTSGDPPAWASQSAGITGVSHCAWLVCACCIKFGKSFFAARHAVLINTVFQYLLDYKGGLLRSCFLTIFGVVGPQGFKRRLDCALHVGFIHCPKLRHQRICE</sequence>
<reference evidence="1" key="2">
    <citation type="submission" date="2025-08" db="UniProtKB">
        <authorList>
            <consortium name="Ensembl"/>
        </authorList>
    </citation>
    <scope>IDENTIFICATION</scope>
</reference>
<keyword evidence="2" id="KW-1185">Reference proteome</keyword>
<dbReference type="EMBL" id="ADFV01016839">
    <property type="status" value="NOT_ANNOTATED_CDS"/>
    <property type="molecule type" value="Genomic_DNA"/>
</dbReference>
<proteinExistence type="predicted"/>
<dbReference type="Proteomes" id="UP000001073">
    <property type="component" value="Chromosome 8"/>
</dbReference>
<name>G1QSM5_NOMLE</name>
<protein>
    <submittedName>
        <fullName evidence="1">Uncharacterized protein</fullName>
    </submittedName>
</protein>
<dbReference type="PRINTS" id="PR02045">
    <property type="entry name" value="F138DOMAIN"/>
</dbReference>
<dbReference type="STRING" id="61853.ENSNLEP00000003943"/>
<dbReference type="OMA" id="CIKFGKS"/>
<dbReference type="PANTHER" id="PTHR12138:SF133">
    <property type="entry name" value="SECRETED PROTEIN"/>
    <property type="match status" value="1"/>
</dbReference>
<dbReference type="Ensembl" id="ENSNLET00000004139.2">
    <property type="protein sequence ID" value="ENSNLEP00000003943.2"/>
    <property type="gene ID" value="ENSNLEG00000003264.2"/>
</dbReference>
<dbReference type="AlphaFoldDB" id="G1QSM5"/>
<reference evidence="1 2" key="1">
    <citation type="submission" date="2012-10" db="EMBL/GenBank/DDBJ databases">
        <authorList>
            <consortium name="Gibbon Genome Sequencing Consortium"/>
        </authorList>
    </citation>
    <scope>NUCLEOTIDE SEQUENCE [LARGE SCALE GENOMIC DNA]</scope>
</reference>
<organism evidence="1 2">
    <name type="scientific">Nomascus leucogenys</name>
    <name type="common">Northern white-cheeked gibbon</name>
    <name type="synonym">Hylobates leucogenys</name>
    <dbReference type="NCBI Taxonomy" id="61853"/>
    <lineage>
        <taxon>Eukaryota</taxon>
        <taxon>Metazoa</taxon>
        <taxon>Chordata</taxon>
        <taxon>Craniata</taxon>
        <taxon>Vertebrata</taxon>
        <taxon>Euteleostomi</taxon>
        <taxon>Mammalia</taxon>
        <taxon>Eutheria</taxon>
        <taxon>Euarchontoglires</taxon>
        <taxon>Primates</taxon>
        <taxon>Haplorrhini</taxon>
        <taxon>Catarrhini</taxon>
        <taxon>Hylobatidae</taxon>
        <taxon>Nomascus</taxon>
    </lineage>
</organism>
<evidence type="ECO:0000313" key="1">
    <source>
        <dbReference type="Ensembl" id="ENSNLEP00000003943.2"/>
    </source>
</evidence>
<evidence type="ECO:0000313" key="2">
    <source>
        <dbReference type="Proteomes" id="UP000001073"/>
    </source>
</evidence>
<dbReference type="InParanoid" id="G1QSM5"/>
<dbReference type="HOGENOM" id="CLU_118864_2_0_1"/>
<reference evidence="1" key="3">
    <citation type="submission" date="2025-09" db="UniProtKB">
        <authorList>
            <consortium name="Ensembl"/>
        </authorList>
    </citation>
    <scope>IDENTIFICATION</scope>
</reference>
<dbReference type="GeneTree" id="ENSGT01120000271815"/>
<dbReference type="PANTHER" id="PTHR12138">
    <property type="entry name" value="PRIMATE-EXPANDED PROTEIN FAMILY"/>
    <property type="match status" value="1"/>
</dbReference>